<reference evidence="2 3" key="1">
    <citation type="submission" date="2020-04" db="EMBL/GenBank/DDBJ databases">
        <title>Perkinsus olseni comparative genomics.</title>
        <authorList>
            <person name="Bogema D.R."/>
        </authorList>
    </citation>
    <scope>NUCLEOTIDE SEQUENCE [LARGE SCALE GENOMIC DNA]</scope>
    <source>
        <strain evidence="2">00978-12</strain>
    </source>
</reference>
<feature type="compositionally biased region" description="Acidic residues" evidence="1">
    <location>
        <begin position="107"/>
        <end position="116"/>
    </location>
</feature>
<organism evidence="2 3">
    <name type="scientific">Perkinsus olseni</name>
    <name type="common">Perkinsus atlanticus</name>
    <dbReference type="NCBI Taxonomy" id="32597"/>
    <lineage>
        <taxon>Eukaryota</taxon>
        <taxon>Sar</taxon>
        <taxon>Alveolata</taxon>
        <taxon>Perkinsozoa</taxon>
        <taxon>Perkinsea</taxon>
        <taxon>Perkinsida</taxon>
        <taxon>Perkinsidae</taxon>
        <taxon>Perkinsus</taxon>
    </lineage>
</organism>
<name>A0A7J6NFN6_PEROL</name>
<comment type="caution">
    <text evidence="2">The sequence shown here is derived from an EMBL/GenBank/DDBJ whole genome shotgun (WGS) entry which is preliminary data.</text>
</comment>
<feature type="region of interest" description="Disordered" evidence="1">
    <location>
        <begin position="36"/>
        <end position="116"/>
    </location>
</feature>
<dbReference type="Proteomes" id="UP000541610">
    <property type="component" value="Unassembled WGS sequence"/>
</dbReference>
<protein>
    <submittedName>
        <fullName evidence="2">Uncharacterized protein</fullName>
    </submittedName>
</protein>
<dbReference type="AlphaFoldDB" id="A0A7J6NFN6"/>
<feature type="compositionally biased region" description="Basic and acidic residues" evidence="1">
    <location>
        <begin position="49"/>
        <end position="61"/>
    </location>
</feature>
<evidence type="ECO:0000256" key="1">
    <source>
        <dbReference type="SAM" id="MobiDB-lite"/>
    </source>
</evidence>
<proteinExistence type="predicted"/>
<evidence type="ECO:0000313" key="2">
    <source>
        <dbReference type="EMBL" id="KAF4681811.1"/>
    </source>
</evidence>
<evidence type="ECO:0000313" key="3">
    <source>
        <dbReference type="Proteomes" id="UP000541610"/>
    </source>
</evidence>
<accession>A0A7J6NFN6</accession>
<gene>
    <name evidence="2" type="ORF">FOZ60_011546</name>
</gene>
<sequence>MTTTKVVYDYRCQPEEFEEDVTTPDTPSATVAVINTDGIDLPDVDPLPDDQRLELTAHDGLEAEQEQEDPSSSSTAFNSPLAWATPTPGDTSEEQLHVEGTSTPEQMTEEDSPPDDVDILTVCVAFNDGHTGPFGFQQGGSDLMSPLRAMSANFIDILPDDFSINMVDVT</sequence>
<dbReference type="EMBL" id="JABANP010000483">
    <property type="protein sequence ID" value="KAF4681811.1"/>
    <property type="molecule type" value="Genomic_DNA"/>
</dbReference>
<dbReference type="OrthoDB" id="10572925at2759"/>